<evidence type="ECO:0000313" key="3">
    <source>
        <dbReference type="Proteomes" id="UP000825935"/>
    </source>
</evidence>
<dbReference type="EMBL" id="CM035427">
    <property type="protein sequence ID" value="KAH7307153.1"/>
    <property type="molecule type" value="Genomic_DNA"/>
</dbReference>
<proteinExistence type="predicted"/>
<accession>A0A8T2S6R1</accession>
<reference evidence="2" key="1">
    <citation type="submission" date="2021-08" db="EMBL/GenBank/DDBJ databases">
        <title>WGS assembly of Ceratopteris richardii.</title>
        <authorList>
            <person name="Marchant D.B."/>
            <person name="Chen G."/>
            <person name="Jenkins J."/>
            <person name="Shu S."/>
            <person name="Leebens-Mack J."/>
            <person name="Grimwood J."/>
            <person name="Schmutz J."/>
            <person name="Soltis P."/>
            <person name="Soltis D."/>
            <person name="Chen Z.-H."/>
        </authorList>
    </citation>
    <scope>NUCLEOTIDE SEQUENCE</scope>
    <source>
        <strain evidence="2">Whitten #5841</strain>
        <tissue evidence="2">Leaf</tissue>
    </source>
</reference>
<gene>
    <name evidence="2" type="ORF">KP509_22G048300</name>
</gene>
<name>A0A8T2S6R1_CERRI</name>
<dbReference type="Proteomes" id="UP000825935">
    <property type="component" value="Chromosome 22"/>
</dbReference>
<feature type="coiled-coil region" evidence="1">
    <location>
        <begin position="13"/>
        <end position="75"/>
    </location>
</feature>
<feature type="coiled-coil region" evidence="1">
    <location>
        <begin position="113"/>
        <end position="147"/>
    </location>
</feature>
<sequence length="173" mass="19891">MCEKEAENWIERENEWMSVLEELRVEVEEYKQLAEKRKHEAMGQQRYANEMKDALEMAMEGHARLLDQYAELQEKHISFLAKHRKIKDAMSTARKKAGKMGFLGGGKWFEAQAAELMALKLEREQEKKAAKEQIEGLQAQLRDTADAVQAAGELLVRLKEAEETVLIAQVSSR</sequence>
<evidence type="ECO:0000313" key="2">
    <source>
        <dbReference type="EMBL" id="KAH7307153.1"/>
    </source>
</evidence>
<comment type="caution">
    <text evidence="2">The sequence shown here is derived from an EMBL/GenBank/DDBJ whole genome shotgun (WGS) entry which is preliminary data.</text>
</comment>
<organism evidence="2 3">
    <name type="scientific">Ceratopteris richardii</name>
    <name type="common">Triangle waterfern</name>
    <dbReference type="NCBI Taxonomy" id="49495"/>
    <lineage>
        <taxon>Eukaryota</taxon>
        <taxon>Viridiplantae</taxon>
        <taxon>Streptophyta</taxon>
        <taxon>Embryophyta</taxon>
        <taxon>Tracheophyta</taxon>
        <taxon>Polypodiopsida</taxon>
        <taxon>Polypodiidae</taxon>
        <taxon>Polypodiales</taxon>
        <taxon>Pteridineae</taxon>
        <taxon>Pteridaceae</taxon>
        <taxon>Parkerioideae</taxon>
        <taxon>Ceratopteris</taxon>
    </lineage>
</organism>
<keyword evidence="1" id="KW-0175">Coiled coil</keyword>
<keyword evidence="3" id="KW-1185">Reference proteome</keyword>
<dbReference type="OrthoDB" id="1744066at2759"/>
<protein>
    <submittedName>
        <fullName evidence="2">Uncharacterized protein</fullName>
    </submittedName>
</protein>
<dbReference type="AlphaFoldDB" id="A0A8T2S6R1"/>
<evidence type="ECO:0000256" key="1">
    <source>
        <dbReference type="SAM" id="Coils"/>
    </source>
</evidence>